<sequence length="72" mass="8035">MVSFDWLYDQNAGSRAISQIPVILGQICQIAIQGMGLQKGHGSVMEASWKKGFRLENFSTSVPGDRIEFLYL</sequence>
<evidence type="ECO:0000313" key="1">
    <source>
        <dbReference type="EMBL" id="KAG5304251.1"/>
    </source>
</evidence>
<comment type="caution">
    <text evidence="1">The sequence shown here is derived from an EMBL/GenBank/DDBJ whole genome shotgun (WGS) entry which is preliminary data.</text>
</comment>
<dbReference type="VEuPathDB" id="FungiDB:I7I52_02514"/>
<dbReference type="Proteomes" id="UP000670092">
    <property type="component" value="Unassembled WGS sequence"/>
</dbReference>
<gene>
    <name evidence="1" type="ORF">I7I52_02514</name>
</gene>
<dbReference type="EMBL" id="JAEVHI010000001">
    <property type="protein sequence ID" value="KAG5304251.1"/>
    <property type="molecule type" value="Genomic_DNA"/>
</dbReference>
<evidence type="ECO:0000313" key="2">
    <source>
        <dbReference type="Proteomes" id="UP000670092"/>
    </source>
</evidence>
<organism evidence="1 2">
    <name type="scientific">Ajellomyces capsulatus</name>
    <name type="common">Darling's disease fungus</name>
    <name type="synonym">Histoplasma capsulatum</name>
    <dbReference type="NCBI Taxonomy" id="5037"/>
    <lineage>
        <taxon>Eukaryota</taxon>
        <taxon>Fungi</taxon>
        <taxon>Dikarya</taxon>
        <taxon>Ascomycota</taxon>
        <taxon>Pezizomycotina</taxon>
        <taxon>Eurotiomycetes</taxon>
        <taxon>Eurotiomycetidae</taxon>
        <taxon>Onygenales</taxon>
        <taxon>Ajellomycetaceae</taxon>
        <taxon>Histoplasma</taxon>
    </lineage>
</organism>
<proteinExistence type="predicted"/>
<reference evidence="1 2" key="1">
    <citation type="submission" date="2021-01" db="EMBL/GenBank/DDBJ databases">
        <title>Chromosome-level genome assembly of a human fungal pathogen reveals clustering of transcriptionally co-regulated genes.</title>
        <authorList>
            <person name="Voorhies M."/>
            <person name="Cohen S."/>
            <person name="Shea T.P."/>
            <person name="Petrus S."/>
            <person name="Munoz J.F."/>
            <person name="Poplawski S."/>
            <person name="Goldman W.E."/>
            <person name="Michael T."/>
            <person name="Cuomo C.A."/>
            <person name="Sil A."/>
            <person name="Beyhan S."/>
        </authorList>
    </citation>
    <scope>NUCLEOTIDE SEQUENCE [LARGE SCALE GENOMIC DNA]</scope>
    <source>
        <strain evidence="1 2">G184AR</strain>
    </source>
</reference>
<dbReference type="AlphaFoldDB" id="A0A8H7Z7M1"/>
<accession>A0A8H7Z7M1</accession>
<name>A0A8H7Z7M1_AJECA</name>
<protein>
    <submittedName>
        <fullName evidence="1">Uncharacterized protein</fullName>
    </submittedName>
</protein>